<evidence type="ECO:0000256" key="1">
    <source>
        <dbReference type="ARBA" id="ARBA00004651"/>
    </source>
</evidence>
<keyword evidence="4 7" id="KW-0812">Transmembrane</keyword>
<evidence type="ECO:0000256" key="6">
    <source>
        <dbReference type="ARBA" id="ARBA00023136"/>
    </source>
</evidence>
<feature type="transmembrane region" description="Helical" evidence="8">
    <location>
        <begin position="100"/>
        <end position="121"/>
    </location>
</feature>
<dbReference type="PANTHER" id="PTHR11403">
    <property type="entry name" value="CYTOCHROME C OXIDASE SUBUNIT III"/>
    <property type="match status" value="1"/>
</dbReference>
<feature type="transmembrane region" description="Helical" evidence="8">
    <location>
        <begin position="212"/>
        <end position="237"/>
    </location>
</feature>
<accession>A0AAE3FR41</accession>
<comment type="caution">
    <text evidence="10">The sequence shown here is derived from an EMBL/GenBank/DDBJ whole genome shotgun (WGS) entry which is preliminary data.</text>
</comment>
<dbReference type="InterPro" id="IPR013833">
    <property type="entry name" value="Cyt_c_oxidase_su3_a-hlx"/>
</dbReference>
<protein>
    <submittedName>
        <fullName evidence="10">Heme-copper oxidase subunit III</fullName>
    </submittedName>
</protein>
<dbReference type="Proteomes" id="UP001202674">
    <property type="component" value="Unassembled WGS sequence"/>
</dbReference>
<dbReference type="SUPFAM" id="SSF81452">
    <property type="entry name" value="Cytochrome c oxidase subunit III-like"/>
    <property type="match status" value="1"/>
</dbReference>
<keyword evidence="3" id="KW-1003">Cell membrane</keyword>
<dbReference type="Pfam" id="PF00510">
    <property type="entry name" value="COX3"/>
    <property type="match status" value="1"/>
</dbReference>
<feature type="transmembrane region" description="Helical" evidence="8">
    <location>
        <begin position="57"/>
        <end position="79"/>
    </location>
</feature>
<evidence type="ECO:0000256" key="5">
    <source>
        <dbReference type="ARBA" id="ARBA00022989"/>
    </source>
</evidence>
<proteinExistence type="inferred from homology"/>
<keyword evidence="6 8" id="KW-0472">Membrane</keyword>
<feature type="transmembrane region" description="Helical" evidence="8">
    <location>
        <begin position="29"/>
        <end position="51"/>
    </location>
</feature>
<dbReference type="AlphaFoldDB" id="A0AAE3FR41"/>
<feature type="transmembrane region" description="Helical" evidence="8">
    <location>
        <begin position="172"/>
        <end position="192"/>
    </location>
</feature>
<dbReference type="InterPro" id="IPR024791">
    <property type="entry name" value="Cyt_c/ubiquinol_Oxase_su3"/>
</dbReference>
<evidence type="ECO:0000256" key="2">
    <source>
        <dbReference type="ARBA" id="ARBA00010581"/>
    </source>
</evidence>
<evidence type="ECO:0000259" key="9">
    <source>
        <dbReference type="PROSITE" id="PS50253"/>
    </source>
</evidence>
<dbReference type="GO" id="GO:0005886">
    <property type="term" value="C:plasma membrane"/>
    <property type="evidence" value="ECO:0007669"/>
    <property type="project" value="UniProtKB-SubCell"/>
</dbReference>
<name>A0AAE3FR41_9EURY</name>
<reference evidence="10 11" key="1">
    <citation type="journal article" date="2022" name="Syst. Appl. Microbiol.">
        <title>Natronocalculus amylovorans gen. nov., sp. nov., and Natranaeroarchaeum aerophilus sp. nov., dominant culturable amylolytic natronoarchaea from hypersaline soda lakes in southwestern Siberia.</title>
        <authorList>
            <person name="Sorokin D.Y."/>
            <person name="Elcheninov A.G."/>
            <person name="Khizhniak T.V."/>
            <person name="Koenen M."/>
            <person name="Bale N.J."/>
            <person name="Damste J.S.S."/>
            <person name="Kublanov I.V."/>
        </authorList>
    </citation>
    <scope>NUCLEOTIDE SEQUENCE [LARGE SCALE GENOMIC DNA]</scope>
    <source>
        <strain evidence="10 11">AArc-St1-1</strain>
    </source>
</reference>
<evidence type="ECO:0000256" key="4">
    <source>
        <dbReference type="ARBA" id="ARBA00022692"/>
    </source>
</evidence>
<dbReference type="PROSITE" id="PS50253">
    <property type="entry name" value="COX3"/>
    <property type="match status" value="1"/>
</dbReference>
<dbReference type="EMBL" id="JAKRVY010000002">
    <property type="protein sequence ID" value="MCL9813079.1"/>
    <property type="molecule type" value="Genomic_DNA"/>
</dbReference>
<evidence type="ECO:0000256" key="7">
    <source>
        <dbReference type="RuleBase" id="RU003376"/>
    </source>
</evidence>
<dbReference type="Gene3D" id="1.20.120.80">
    <property type="entry name" value="Cytochrome c oxidase, subunit III, four-helix bundle"/>
    <property type="match status" value="1"/>
</dbReference>
<evidence type="ECO:0000313" key="11">
    <source>
        <dbReference type="Proteomes" id="UP001202674"/>
    </source>
</evidence>
<comment type="similarity">
    <text evidence="2 7">Belongs to the cytochrome c oxidase subunit 3 family.</text>
</comment>
<comment type="subcellular location">
    <subcellularLocation>
        <location evidence="1 7">Cell membrane</location>
        <topology evidence="1 7">Multi-pass membrane protein</topology>
    </subcellularLocation>
</comment>
<sequence>MTVDDAADDHGHHLPAVKDFPRGFGEASWWPFITAIGGSGFYIAAAIYVLGEQLVGGVLFALSALIFLGGLYGWLYHAFVADFWSREADHKHESKLRWGMLAFLGSEIATFGALFVYYFFLRVGASWPSGDFSDVPALLNSVVIFNTIVLLASSATIHYAHVALLNEDRKRFIQLFGATILLGLIFMGGWAFEYYEFIVQYNYGFFEGAFSNGFYALTGLHGIHVSLGIAMMGFVFVRALRGQYSAERHVSVSTVSMYWHFVDIVWVFLVVVLYVGAGL</sequence>
<gene>
    <name evidence="10" type="ORF">AArcSt11_05365</name>
</gene>
<evidence type="ECO:0000313" key="10">
    <source>
        <dbReference type="EMBL" id="MCL9813079.1"/>
    </source>
</evidence>
<feature type="transmembrane region" description="Helical" evidence="8">
    <location>
        <begin position="258"/>
        <end position="277"/>
    </location>
</feature>
<dbReference type="CDD" id="cd00386">
    <property type="entry name" value="Heme_Cu_Oxidase_III_like"/>
    <property type="match status" value="1"/>
</dbReference>
<dbReference type="InterPro" id="IPR035973">
    <property type="entry name" value="Cyt_c_oxidase_su3-like_sf"/>
</dbReference>
<feature type="transmembrane region" description="Helical" evidence="8">
    <location>
        <begin position="141"/>
        <end position="160"/>
    </location>
</feature>
<evidence type="ECO:0000256" key="8">
    <source>
        <dbReference type="SAM" id="Phobius"/>
    </source>
</evidence>
<feature type="domain" description="Heme-copper oxidase subunit III family profile" evidence="9">
    <location>
        <begin position="18"/>
        <end position="278"/>
    </location>
</feature>
<dbReference type="GO" id="GO:0019646">
    <property type="term" value="P:aerobic electron transport chain"/>
    <property type="evidence" value="ECO:0007669"/>
    <property type="project" value="InterPro"/>
</dbReference>
<dbReference type="GO" id="GO:0004129">
    <property type="term" value="F:cytochrome-c oxidase activity"/>
    <property type="evidence" value="ECO:0007669"/>
    <property type="project" value="InterPro"/>
</dbReference>
<dbReference type="RefSeq" id="WP_250595269.1">
    <property type="nucleotide sequence ID" value="NZ_JAKRVY010000002.1"/>
</dbReference>
<dbReference type="PANTHER" id="PTHR11403:SF2">
    <property type="entry name" value="CYTOCHROME BO(3) UBIQUINOL OXIDASE SUBUNIT 3"/>
    <property type="match status" value="1"/>
</dbReference>
<dbReference type="InterPro" id="IPR000298">
    <property type="entry name" value="Cyt_c_oxidase-like_su3"/>
</dbReference>
<evidence type="ECO:0000256" key="3">
    <source>
        <dbReference type="ARBA" id="ARBA00022475"/>
    </source>
</evidence>
<keyword evidence="11" id="KW-1185">Reference proteome</keyword>
<keyword evidence="5 8" id="KW-1133">Transmembrane helix</keyword>
<organism evidence="10 11">
    <name type="scientific">Natranaeroarchaeum aerophilus</name>
    <dbReference type="NCBI Taxonomy" id="2917711"/>
    <lineage>
        <taxon>Archaea</taxon>
        <taxon>Methanobacteriati</taxon>
        <taxon>Methanobacteriota</taxon>
        <taxon>Stenosarchaea group</taxon>
        <taxon>Halobacteria</taxon>
        <taxon>Halobacteriales</taxon>
        <taxon>Natronoarchaeaceae</taxon>
        <taxon>Natranaeroarchaeum</taxon>
    </lineage>
</organism>